<dbReference type="EMBL" id="LAZR01001145">
    <property type="protein sequence ID" value="KKN49897.1"/>
    <property type="molecule type" value="Genomic_DNA"/>
</dbReference>
<dbReference type="InterPro" id="IPR051203">
    <property type="entry name" value="Polysaccharide_Synthase-Rel"/>
</dbReference>
<comment type="caution">
    <text evidence="3">The sequence shown here is derived from an EMBL/GenBank/DDBJ whole genome shotgun (WGS) entry which is preliminary data.</text>
</comment>
<gene>
    <name evidence="3" type="ORF">LCGC14_0638230</name>
</gene>
<evidence type="ECO:0000313" key="3">
    <source>
        <dbReference type="EMBL" id="KKN49897.1"/>
    </source>
</evidence>
<dbReference type="InterPro" id="IPR003869">
    <property type="entry name" value="Polysac_CapD-like"/>
</dbReference>
<evidence type="ECO:0000259" key="2">
    <source>
        <dbReference type="Pfam" id="PF02719"/>
    </source>
</evidence>
<accession>A0A0F9RJA9</accession>
<dbReference type="Gene3D" id="3.40.50.720">
    <property type="entry name" value="NAD(P)-binding Rossmann-like Domain"/>
    <property type="match status" value="1"/>
</dbReference>
<dbReference type="PANTHER" id="PTHR43318:SF2">
    <property type="entry name" value="UDP-N-ACETYLGLUCOSAMINE 4,6-DEHYDRATASE (INVERTING)"/>
    <property type="match status" value="1"/>
</dbReference>
<dbReference type="InterPro" id="IPR036291">
    <property type="entry name" value="NAD(P)-bd_dom_sf"/>
</dbReference>
<sequence length="302" mass="33579">MGENLLGKTILITGGTGSLGRKLTERILKCEPKKLIVFSRDEFKQWEMAKDFPEPRYFLGDVRDVERLKQALAGVDYVIHAAALKQVPALEYNPEEAIKTNVQGSMNVISACIANEVKKCVFISTDKAVNPINLYGATKLCAEKLFIAANAYNRTRFVCVRYGNVIGSRGSVIPLFQKLRATGIKKVPITSPDMTRFWLTLDEAVNLVMLGLEVAGGWILVPRAPAMKITDIARALIPDCEFDIIGVRPGEKIHESLVSNDLEKVSMVSLDGSAHYPWDKPYTSDKAKQMDEETFLQKVNDV</sequence>
<name>A0A0F9RJA9_9ZZZZ</name>
<organism evidence="3">
    <name type="scientific">marine sediment metagenome</name>
    <dbReference type="NCBI Taxonomy" id="412755"/>
    <lineage>
        <taxon>unclassified sequences</taxon>
        <taxon>metagenomes</taxon>
        <taxon>ecological metagenomes</taxon>
    </lineage>
</organism>
<dbReference type="SUPFAM" id="SSF51735">
    <property type="entry name" value="NAD(P)-binding Rossmann-fold domains"/>
    <property type="match status" value="1"/>
</dbReference>
<comment type="similarity">
    <text evidence="1">Belongs to the polysaccharide synthase family.</text>
</comment>
<dbReference type="AlphaFoldDB" id="A0A0F9RJA9"/>
<proteinExistence type="inferred from homology"/>
<protein>
    <recommendedName>
        <fullName evidence="2">Polysaccharide biosynthesis protein CapD-like domain-containing protein</fullName>
    </recommendedName>
</protein>
<reference evidence="3" key="1">
    <citation type="journal article" date="2015" name="Nature">
        <title>Complex archaea that bridge the gap between prokaryotes and eukaryotes.</title>
        <authorList>
            <person name="Spang A."/>
            <person name="Saw J.H."/>
            <person name="Jorgensen S.L."/>
            <person name="Zaremba-Niedzwiedzka K."/>
            <person name="Martijn J."/>
            <person name="Lind A.E."/>
            <person name="van Eijk R."/>
            <person name="Schleper C."/>
            <person name="Guy L."/>
            <person name="Ettema T.J."/>
        </authorList>
    </citation>
    <scope>NUCLEOTIDE SEQUENCE</scope>
</reference>
<feature type="domain" description="Polysaccharide biosynthesis protein CapD-like" evidence="2">
    <location>
        <begin position="10"/>
        <end position="261"/>
    </location>
</feature>
<dbReference type="PANTHER" id="PTHR43318">
    <property type="entry name" value="UDP-N-ACETYLGLUCOSAMINE 4,6-DEHYDRATASE"/>
    <property type="match status" value="1"/>
</dbReference>
<evidence type="ECO:0000256" key="1">
    <source>
        <dbReference type="ARBA" id="ARBA00007430"/>
    </source>
</evidence>
<dbReference type="CDD" id="cd05237">
    <property type="entry name" value="UDP_invert_4-6DH_SDR_e"/>
    <property type="match status" value="1"/>
</dbReference>
<dbReference type="Pfam" id="PF02719">
    <property type="entry name" value="Polysacc_synt_2"/>
    <property type="match status" value="1"/>
</dbReference>